<reference evidence="2 3" key="1">
    <citation type="journal article" date="2012" name="BMC Genomics">
        <title>Comparative genomic analysis of human infective Trypanosoma cruzi lineages with the bat-restricted subspecies T. cruzi marinkellei.</title>
        <authorList>
            <person name="Franzen O."/>
            <person name="Talavera-Lopez C."/>
            <person name="Ochaya S."/>
            <person name="Butler C.E."/>
            <person name="Messenger L.A."/>
            <person name="Lewis M.D."/>
            <person name="Llewellyn M.S."/>
            <person name="Marinkelle C.J."/>
            <person name="Tyler K.M."/>
            <person name="Miles M.A."/>
            <person name="Andersson B."/>
        </authorList>
    </citation>
    <scope>NUCLEOTIDE SEQUENCE [LARGE SCALE GENOMIC DNA]</scope>
    <source>
        <strain evidence="2 3">B7</strain>
    </source>
</reference>
<feature type="compositionally biased region" description="Basic residues" evidence="1">
    <location>
        <begin position="182"/>
        <end position="192"/>
    </location>
</feature>
<feature type="region of interest" description="Disordered" evidence="1">
    <location>
        <begin position="228"/>
        <end position="247"/>
    </location>
</feature>
<evidence type="ECO:0000313" key="3">
    <source>
        <dbReference type="Proteomes" id="UP000007350"/>
    </source>
</evidence>
<feature type="compositionally biased region" description="Basic and acidic residues" evidence="1">
    <location>
        <begin position="345"/>
        <end position="366"/>
    </location>
</feature>
<accession>K2N6B2</accession>
<feature type="compositionally biased region" description="Basic and acidic residues" evidence="1">
    <location>
        <begin position="193"/>
        <end position="203"/>
    </location>
</feature>
<gene>
    <name evidence="2" type="ORF">MOQ_006034</name>
</gene>
<keyword evidence="3" id="KW-1185">Reference proteome</keyword>
<proteinExistence type="predicted"/>
<evidence type="ECO:0000256" key="1">
    <source>
        <dbReference type="SAM" id="MobiDB-lite"/>
    </source>
</evidence>
<feature type="compositionally biased region" description="Basic and acidic residues" evidence="1">
    <location>
        <begin position="296"/>
        <end position="311"/>
    </location>
</feature>
<feature type="compositionally biased region" description="Basic residues" evidence="1">
    <location>
        <begin position="367"/>
        <end position="377"/>
    </location>
</feature>
<dbReference type="OrthoDB" id="267774at2759"/>
<name>K2N6B2_TRYCR</name>
<feature type="region of interest" description="Disordered" evidence="1">
    <location>
        <begin position="155"/>
        <end position="223"/>
    </location>
</feature>
<dbReference type="AlphaFoldDB" id="K2N6B2"/>
<organism evidence="2 3">
    <name type="scientific">Trypanosoma cruzi marinkellei</name>
    <dbReference type="NCBI Taxonomy" id="85056"/>
    <lineage>
        <taxon>Eukaryota</taxon>
        <taxon>Discoba</taxon>
        <taxon>Euglenozoa</taxon>
        <taxon>Kinetoplastea</taxon>
        <taxon>Metakinetoplastina</taxon>
        <taxon>Trypanosomatida</taxon>
        <taxon>Trypanosomatidae</taxon>
        <taxon>Trypanosoma</taxon>
        <taxon>Schizotrypanum</taxon>
    </lineage>
</organism>
<comment type="caution">
    <text evidence="2">The sequence shown here is derived from an EMBL/GenBank/DDBJ whole genome shotgun (WGS) entry which is preliminary data.</text>
</comment>
<dbReference type="Proteomes" id="UP000007350">
    <property type="component" value="Unassembled WGS sequence"/>
</dbReference>
<protein>
    <submittedName>
        <fullName evidence="2">Uncharacterized protein</fullName>
    </submittedName>
</protein>
<feature type="compositionally biased region" description="Polar residues" evidence="1">
    <location>
        <begin position="393"/>
        <end position="405"/>
    </location>
</feature>
<feature type="region of interest" description="Disordered" evidence="1">
    <location>
        <begin position="257"/>
        <end position="438"/>
    </location>
</feature>
<dbReference type="EMBL" id="AHKC01012392">
    <property type="protein sequence ID" value="EKF30161.1"/>
    <property type="molecule type" value="Genomic_DNA"/>
</dbReference>
<sequence length="509" mass="55730">MAALSTAATVANTTTTHIPFIIIVVVVDYDDYGGLYKRLKIKASKMQLNLPPPPLINITFSGQPALSTGVVNLRVLLGSTDYVLVKSFQGEENHADISDNTDADGAIFSGSRQRQLQLCEHAGQPLGCFVVEAGGSYEVVRHDDLQWGLSRGELQNGVPAVGKRNKSPQEQTVGEEELTDARRKRKREGKHQRREEKAGEVGREKKRSRNLRHREEKKSTMMAVVSTAVEKSNGNEKDDNDGNDAPCREEKEANELEMYAVQEGNGAEKTTGEDATTPLQRVHLETPPSQPTPVPLEEKSKAQEGPVEKEATPPPLVESRSSFREEKRHRRSRESPSSSSACGTDDMKSHKQPVEPQEGEKQEENQRKRKNSKRTTHRGSGVTGTVLEGVNGAATSPCSRASTANTRKEMHPPRVGITTTTTDSFGNADENGRGDPLRKNLEKEMSATAEAQQEVGNVHTDAYGSSYMLRNGWTPNESPALGFTSVNNTLSQDFSLDSSSIASSADYVY</sequence>
<evidence type="ECO:0000313" key="2">
    <source>
        <dbReference type="EMBL" id="EKF30161.1"/>
    </source>
</evidence>